<dbReference type="HOGENOM" id="CLU_1991083_0_0_11"/>
<evidence type="ECO:0000313" key="1">
    <source>
        <dbReference type="EMBL" id="EID55136.1"/>
    </source>
</evidence>
<evidence type="ECO:0000313" key="2">
    <source>
        <dbReference type="Proteomes" id="UP000004691"/>
    </source>
</evidence>
<accession>I0V4T3</accession>
<gene>
    <name evidence="1" type="ORF">SacxiDRAFT_2923</name>
</gene>
<dbReference type="eggNOG" id="ENOG5034BA5">
    <property type="taxonomic scope" value="Bacteria"/>
</dbReference>
<reference evidence="1 2" key="1">
    <citation type="submission" date="2012-01" db="EMBL/GenBank/DDBJ databases">
        <title>Improved High-Quality Draft sequence of Saccharomonospora xinjiangensis XJ-54.</title>
        <authorList>
            <consortium name="US DOE Joint Genome Institute"/>
            <person name="Lucas S."/>
            <person name="Han J."/>
            <person name="Lapidus A."/>
            <person name="Cheng J.-F."/>
            <person name="Goodwin L."/>
            <person name="Pitluck S."/>
            <person name="Peters L."/>
            <person name="Mikhailova N."/>
            <person name="Teshima H."/>
            <person name="Detter J.C."/>
            <person name="Han C."/>
            <person name="Tapia R."/>
            <person name="Land M."/>
            <person name="Hauser L."/>
            <person name="Kyrpides N."/>
            <person name="Ivanova N."/>
            <person name="Pagani I."/>
            <person name="Brambilla E.-M."/>
            <person name="Klenk H.-P."/>
            <person name="Woyke T."/>
        </authorList>
    </citation>
    <scope>NUCLEOTIDE SEQUENCE [LARGE SCALE GENOMIC DNA]</scope>
    <source>
        <strain evidence="1 2">XJ-54</strain>
    </source>
</reference>
<name>I0V4T3_9PSEU</name>
<protein>
    <submittedName>
        <fullName evidence="1">Uncharacterized protein</fullName>
    </submittedName>
</protein>
<sequence>MLLPRDNALFLLESKPMLVLGDAPVHRHLPPLRASTQQPPLCEGWSILARLTLCVVDGPGEAGCLVPTLLPSAEADEVTHMNTWCAAVDEFGGAVVVSLDGRPSELHWKARLADGRARGGFVGVA</sequence>
<keyword evidence="2" id="KW-1185">Reference proteome</keyword>
<dbReference type="AlphaFoldDB" id="I0V4T3"/>
<dbReference type="EMBL" id="JH636049">
    <property type="protein sequence ID" value="EID55136.1"/>
    <property type="molecule type" value="Genomic_DNA"/>
</dbReference>
<dbReference type="Proteomes" id="UP000004691">
    <property type="component" value="Unassembled WGS sequence"/>
</dbReference>
<organism evidence="1 2">
    <name type="scientific">Saccharomonospora xinjiangensis XJ-54</name>
    <dbReference type="NCBI Taxonomy" id="882086"/>
    <lineage>
        <taxon>Bacteria</taxon>
        <taxon>Bacillati</taxon>
        <taxon>Actinomycetota</taxon>
        <taxon>Actinomycetes</taxon>
        <taxon>Pseudonocardiales</taxon>
        <taxon>Pseudonocardiaceae</taxon>
        <taxon>Saccharomonospora</taxon>
    </lineage>
</organism>
<proteinExistence type="predicted"/>